<dbReference type="AlphaFoldDB" id="A0A1L0CM99"/>
<protein>
    <submittedName>
        <fullName evidence="1">Uncharacterized protein</fullName>
    </submittedName>
</protein>
<reference evidence="1 2" key="1">
    <citation type="submission" date="2016-11" db="EMBL/GenBank/DDBJ databases">
        <authorList>
            <person name="Jaros S."/>
            <person name="Januszkiewicz K."/>
            <person name="Wedrychowicz H."/>
        </authorList>
    </citation>
    <scope>NUCLEOTIDE SEQUENCE [LARGE SCALE GENOMIC DNA]</scope>
    <source>
        <strain evidence="1">NVI 5450</strain>
    </source>
</reference>
<dbReference type="Proteomes" id="UP000183794">
    <property type="component" value="Unassembled WGS sequence"/>
</dbReference>
<evidence type="ECO:0000313" key="1">
    <source>
        <dbReference type="EMBL" id="SGZ19092.1"/>
    </source>
</evidence>
<accession>A0A1L0CM99</accession>
<gene>
    <name evidence="1" type="ORF">NVI5450_4727</name>
</gene>
<organism evidence="1 2">
    <name type="scientific">Moritella viscosa</name>
    <dbReference type="NCBI Taxonomy" id="80854"/>
    <lineage>
        <taxon>Bacteria</taxon>
        <taxon>Pseudomonadati</taxon>
        <taxon>Pseudomonadota</taxon>
        <taxon>Gammaproteobacteria</taxon>
        <taxon>Alteromonadales</taxon>
        <taxon>Moritellaceae</taxon>
        <taxon>Moritella</taxon>
    </lineage>
</organism>
<evidence type="ECO:0000313" key="2">
    <source>
        <dbReference type="Proteomes" id="UP000183794"/>
    </source>
</evidence>
<dbReference type="EMBL" id="FPLD01000136">
    <property type="protein sequence ID" value="SGZ19092.1"/>
    <property type="molecule type" value="Genomic_DNA"/>
</dbReference>
<sequence>MKLKFLIRDIIIIFCNNPSVFKFLFLRFSYSANISIDLVYYITQHLV</sequence>
<name>A0A1L0CM99_9GAMM</name>
<proteinExistence type="predicted"/>